<name>A0A7J7M9W3_9MAGN</name>
<organism evidence="3 4">
    <name type="scientific">Kingdonia uniflora</name>
    <dbReference type="NCBI Taxonomy" id="39325"/>
    <lineage>
        <taxon>Eukaryota</taxon>
        <taxon>Viridiplantae</taxon>
        <taxon>Streptophyta</taxon>
        <taxon>Embryophyta</taxon>
        <taxon>Tracheophyta</taxon>
        <taxon>Spermatophyta</taxon>
        <taxon>Magnoliopsida</taxon>
        <taxon>Ranunculales</taxon>
        <taxon>Circaeasteraceae</taxon>
        <taxon>Kingdonia</taxon>
    </lineage>
</organism>
<accession>A0A7J7M9W3</accession>
<feature type="region of interest" description="Disordered" evidence="1">
    <location>
        <begin position="182"/>
        <end position="209"/>
    </location>
</feature>
<dbReference type="EMBL" id="JACGCM010001690">
    <property type="protein sequence ID" value="KAF6151538.1"/>
    <property type="molecule type" value="Genomic_DNA"/>
</dbReference>
<evidence type="ECO:0000259" key="2">
    <source>
        <dbReference type="Pfam" id="PF25017"/>
    </source>
</evidence>
<evidence type="ECO:0000313" key="4">
    <source>
        <dbReference type="Proteomes" id="UP000541444"/>
    </source>
</evidence>
<dbReference type="OrthoDB" id="436688at2759"/>
<dbReference type="Proteomes" id="UP000541444">
    <property type="component" value="Unassembled WGS sequence"/>
</dbReference>
<dbReference type="InterPro" id="IPR056971">
    <property type="entry name" value="Znf-C2HC_3"/>
</dbReference>
<dbReference type="AlphaFoldDB" id="A0A7J7M9W3"/>
<evidence type="ECO:0000313" key="3">
    <source>
        <dbReference type="EMBL" id="KAF6151538.1"/>
    </source>
</evidence>
<keyword evidence="4" id="KW-1185">Reference proteome</keyword>
<comment type="caution">
    <text evidence="3">The sequence shown here is derived from an EMBL/GenBank/DDBJ whole genome shotgun (WGS) entry which is preliminary data.</text>
</comment>
<evidence type="ECO:0000256" key="1">
    <source>
        <dbReference type="SAM" id="MobiDB-lite"/>
    </source>
</evidence>
<sequence>MAVKSGGGDDAVFQTLHRARELYRNKLISNAAAEELASLFAECVIVEAQPLKSEPIIYSAPTAAAVAPDVNGSSILAKSGRMQIMMDAFSDGSSFICLQCGGLSISLPTPIPVPPTFHGMTWDEMVEAEEDYDNMWHFHHVVVLASDRLSCLRMLAEDAVEAEDEKVGVTPGKQVDEVIIEPRVRRDNRARNPKHNDEGKRKDVPAAREDADVCHLESRGGNKSRFSSSHNTHLFAEKERDISRERKSCNFERGPSFPFELPWINKVLSSGVRVSAGAADCCSSSTG</sequence>
<dbReference type="PANTHER" id="PTHR35513:SF1">
    <property type="entry name" value="OS02G0158600 PROTEIN"/>
    <property type="match status" value="1"/>
</dbReference>
<feature type="domain" description="C2HC zinc finger plants" evidence="2">
    <location>
        <begin position="73"/>
        <end position="103"/>
    </location>
</feature>
<reference evidence="3 4" key="1">
    <citation type="journal article" date="2020" name="IScience">
        <title>Genome Sequencing of the Endangered Kingdonia uniflora (Circaeasteraceae, Ranunculales) Reveals Potential Mechanisms of Evolutionary Specialization.</title>
        <authorList>
            <person name="Sun Y."/>
            <person name="Deng T."/>
            <person name="Zhang A."/>
            <person name="Moore M.J."/>
            <person name="Landis J.B."/>
            <person name="Lin N."/>
            <person name="Zhang H."/>
            <person name="Zhang X."/>
            <person name="Huang J."/>
            <person name="Zhang X."/>
            <person name="Sun H."/>
            <person name="Wang H."/>
        </authorList>
    </citation>
    <scope>NUCLEOTIDE SEQUENCE [LARGE SCALE GENOMIC DNA]</scope>
    <source>
        <strain evidence="3">TB1705</strain>
        <tissue evidence="3">Leaf</tissue>
    </source>
</reference>
<dbReference type="PANTHER" id="PTHR35513">
    <property type="entry name" value="OS02G0158600 PROTEIN"/>
    <property type="match status" value="1"/>
</dbReference>
<protein>
    <recommendedName>
        <fullName evidence="2">C2HC zinc finger plants domain-containing protein</fullName>
    </recommendedName>
</protein>
<gene>
    <name evidence="3" type="ORF">GIB67_016350</name>
</gene>
<dbReference type="Pfam" id="PF25017">
    <property type="entry name" value="zf-C2HC_3"/>
    <property type="match status" value="1"/>
</dbReference>
<proteinExistence type="predicted"/>